<dbReference type="Proteomes" id="UP000265566">
    <property type="component" value="Chromosome 7"/>
</dbReference>
<organism evidence="7 8">
    <name type="scientific">Medicago truncatula</name>
    <name type="common">Barrel medic</name>
    <name type="synonym">Medicago tribuloides</name>
    <dbReference type="NCBI Taxonomy" id="3880"/>
    <lineage>
        <taxon>Eukaryota</taxon>
        <taxon>Viridiplantae</taxon>
        <taxon>Streptophyta</taxon>
        <taxon>Embryophyta</taxon>
        <taxon>Tracheophyta</taxon>
        <taxon>Spermatophyta</taxon>
        <taxon>Magnoliopsida</taxon>
        <taxon>eudicotyledons</taxon>
        <taxon>Gunneridae</taxon>
        <taxon>Pentapetalae</taxon>
        <taxon>rosids</taxon>
        <taxon>fabids</taxon>
        <taxon>Fabales</taxon>
        <taxon>Fabaceae</taxon>
        <taxon>Papilionoideae</taxon>
        <taxon>50 kb inversion clade</taxon>
        <taxon>NPAAA clade</taxon>
        <taxon>Hologalegina</taxon>
        <taxon>IRL clade</taxon>
        <taxon>Trifolieae</taxon>
        <taxon>Medicago</taxon>
    </lineage>
</organism>
<reference evidence="8" key="1">
    <citation type="journal article" date="2018" name="Nat. Plants">
        <title>Whole-genome landscape of Medicago truncatula symbiotic genes.</title>
        <authorList>
            <person name="Pecrix Y."/>
            <person name="Staton S.E."/>
            <person name="Sallet E."/>
            <person name="Lelandais-Briere C."/>
            <person name="Moreau S."/>
            <person name="Carrere S."/>
            <person name="Blein T."/>
            <person name="Jardinaud M.F."/>
            <person name="Latrasse D."/>
            <person name="Zouine M."/>
            <person name="Zahm M."/>
            <person name="Kreplak J."/>
            <person name="Mayjonade B."/>
            <person name="Satge C."/>
            <person name="Perez M."/>
            <person name="Cauet S."/>
            <person name="Marande W."/>
            <person name="Chantry-Darmon C."/>
            <person name="Lopez-Roques C."/>
            <person name="Bouchez O."/>
            <person name="Berard A."/>
            <person name="Debelle F."/>
            <person name="Munos S."/>
            <person name="Bendahmane A."/>
            <person name="Berges H."/>
            <person name="Niebel A."/>
            <person name="Buitink J."/>
            <person name="Frugier F."/>
            <person name="Benhamed M."/>
            <person name="Crespi M."/>
            <person name="Gouzy J."/>
            <person name="Gamas P."/>
        </authorList>
    </citation>
    <scope>NUCLEOTIDE SEQUENCE [LARGE SCALE GENOMIC DNA]</scope>
    <source>
        <strain evidence="8">cv. Jemalong A17</strain>
    </source>
</reference>
<evidence type="ECO:0000313" key="8">
    <source>
        <dbReference type="Proteomes" id="UP000265566"/>
    </source>
</evidence>
<keyword evidence="2 4" id="KW-0863">Zinc-finger</keyword>
<evidence type="ECO:0000259" key="6">
    <source>
        <dbReference type="PROSITE" id="PS51999"/>
    </source>
</evidence>
<evidence type="ECO:0000256" key="2">
    <source>
        <dbReference type="ARBA" id="ARBA00022771"/>
    </source>
</evidence>
<keyword evidence="3" id="KW-0862">Zinc</keyword>
<dbReference type="Gramene" id="rna41558">
    <property type="protein sequence ID" value="RHN47013.1"/>
    <property type="gene ID" value="gene41558"/>
</dbReference>
<evidence type="ECO:0000256" key="5">
    <source>
        <dbReference type="SAM" id="MobiDB-lite"/>
    </source>
</evidence>
<dbReference type="PROSITE" id="PS51999">
    <property type="entry name" value="ZF_GRF"/>
    <property type="match status" value="1"/>
</dbReference>
<dbReference type="GO" id="GO:0008270">
    <property type="term" value="F:zinc ion binding"/>
    <property type="evidence" value="ECO:0007669"/>
    <property type="project" value="UniProtKB-KW"/>
</dbReference>
<accession>A0A396H2S9</accession>
<evidence type="ECO:0000256" key="1">
    <source>
        <dbReference type="ARBA" id="ARBA00022723"/>
    </source>
</evidence>
<feature type="region of interest" description="Disordered" evidence="5">
    <location>
        <begin position="1"/>
        <end position="21"/>
    </location>
</feature>
<name>A0A396H2S9_MEDTR</name>
<dbReference type="InterPro" id="IPR010666">
    <property type="entry name" value="Znf_GRF"/>
</dbReference>
<comment type="caution">
    <text evidence="7">The sequence shown here is derived from an EMBL/GenBank/DDBJ whole genome shotgun (WGS) entry which is preliminary data.</text>
</comment>
<keyword evidence="1" id="KW-0479">Metal-binding</keyword>
<sequence length="80" mass="9147">MASLRTQGSHTQSFSGSFISGGRNLFTRECFCKMLHVIRTVTKMGPNRGRKFWGCRNFVASNINSGCKWNWNQGRLRMLS</sequence>
<dbReference type="AlphaFoldDB" id="A0A396H2S9"/>
<protein>
    <submittedName>
        <fullName evidence="7">Putative transcription factor GRF family</fullName>
    </submittedName>
</protein>
<feature type="domain" description="GRF-type" evidence="6">
    <location>
        <begin position="30"/>
        <end position="75"/>
    </location>
</feature>
<dbReference type="Pfam" id="PF06839">
    <property type="entry name" value="Zn_ribbon_GRF"/>
    <property type="match status" value="1"/>
</dbReference>
<gene>
    <name evidence="7" type="ORF">MtrunA17_Chr7g0248341</name>
</gene>
<evidence type="ECO:0000256" key="3">
    <source>
        <dbReference type="ARBA" id="ARBA00022833"/>
    </source>
</evidence>
<proteinExistence type="predicted"/>
<evidence type="ECO:0000256" key="4">
    <source>
        <dbReference type="PROSITE-ProRule" id="PRU01343"/>
    </source>
</evidence>
<evidence type="ECO:0000313" key="7">
    <source>
        <dbReference type="EMBL" id="RHN47013.1"/>
    </source>
</evidence>
<dbReference type="EMBL" id="PSQE01000007">
    <property type="protein sequence ID" value="RHN47013.1"/>
    <property type="molecule type" value="Genomic_DNA"/>
</dbReference>
<feature type="compositionally biased region" description="Polar residues" evidence="5">
    <location>
        <begin position="1"/>
        <end position="18"/>
    </location>
</feature>